<feature type="binding site" evidence="5">
    <location>
        <position position="215"/>
    </location>
    <ligand>
        <name>substrate</name>
    </ligand>
</feature>
<reference evidence="7" key="1">
    <citation type="journal article" date="2014" name="Int. J. Syst. Evol. Microbiol.">
        <title>Complete genome sequence of Corynebacterium casei LMG S-19264T (=DSM 44701T), isolated from a smear-ripened cheese.</title>
        <authorList>
            <consortium name="US DOE Joint Genome Institute (JGI-PGF)"/>
            <person name="Walter F."/>
            <person name="Albersmeier A."/>
            <person name="Kalinowski J."/>
            <person name="Ruckert C."/>
        </authorList>
    </citation>
    <scope>NUCLEOTIDE SEQUENCE</scope>
    <source>
        <strain evidence="7">KCTC 23430</strain>
    </source>
</reference>
<sequence length="336" mass="36196">MITKNQGWAIVFATVLSLSPIGAFADHTDLQSLVDEAHALYKDNDDGANADYIPVLAEVDSSLFGVVIITASGETFAAGDVDHRFSIQSVAKPFTAALVMEQQGVDAIRDKIGVEPTGMPFNSIVAIELNDQRSRNPLVNAGAIAAVSMIEAKDADARWAFIQDGFSGFAAERLEILDDIYQSESETNYRNRAIANLLYNYERLYADPTEANEVYTKQGSLGVTAKQLAMMGATLANWGVNPKTGERLIQKNYVDEVLALMMMAGFYDEVGIWAYQAGLPAKTGVGGGIVAVVPGEMAIVGFSPRLNEAGNSVRSLLAIEHIANELDLSLFKGPHE</sequence>
<dbReference type="NCBIfam" id="TIGR03814">
    <property type="entry name" value="Gln_ase"/>
    <property type="match status" value="1"/>
</dbReference>
<evidence type="ECO:0000256" key="1">
    <source>
        <dbReference type="ARBA" id="ARBA00011076"/>
    </source>
</evidence>
<dbReference type="GO" id="GO:0004359">
    <property type="term" value="F:glutaminase activity"/>
    <property type="evidence" value="ECO:0007669"/>
    <property type="project" value="UniProtKB-UniRule"/>
</dbReference>
<gene>
    <name evidence="7" type="primary">glsA1</name>
    <name evidence="5" type="synonym">glsA</name>
    <name evidence="7" type="ORF">GCM10007053_00880</name>
</gene>
<dbReference type="HAMAP" id="MF_00313">
    <property type="entry name" value="Glutaminase"/>
    <property type="match status" value="1"/>
</dbReference>
<name>A0A918XBR2_9GAMM</name>
<dbReference type="InterPro" id="IPR012338">
    <property type="entry name" value="Beta-lactam/transpept-like"/>
</dbReference>
<feature type="signal peptide" evidence="6">
    <location>
        <begin position="1"/>
        <end position="25"/>
    </location>
</feature>
<dbReference type="Gene3D" id="3.40.710.10">
    <property type="entry name" value="DD-peptidase/beta-lactamase superfamily"/>
    <property type="match status" value="1"/>
</dbReference>
<feature type="binding site" evidence="5">
    <location>
        <position position="140"/>
    </location>
    <ligand>
        <name>substrate</name>
    </ligand>
</feature>
<dbReference type="PANTHER" id="PTHR12544">
    <property type="entry name" value="GLUTAMINASE"/>
    <property type="match status" value="1"/>
</dbReference>
<proteinExistence type="inferred from homology"/>
<feature type="binding site" evidence="5">
    <location>
        <position position="89"/>
    </location>
    <ligand>
        <name>substrate</name>
    </ligand>
</feature>
<dbReference type="NCBIfam" id="NF009020">
    <property type="entry name" value="PRK12356.1"/>
    <property type="match status" value="1"/>
</dbReference>
<dbReference type="Proteomes" id="UP000644693">
    <property type="component" value="Unassembled WGS sequence"/>
</dbReference>
<dbReference type="AlphaFoldDB" id="A0A918XBR2"/>
<keyword evidence="3 5" id="KW-0378">Hydrolase</keyword>
<evidence type="ECO:0000313" key="7">
    <source>
        <dbReference type="EMBL" id="GHD25300.1"/>
    </source>
</evidence>
<evidence type="ECO:0000313" key="8">
    <source>
        <dbReference type="Proteomes" id="UP000644693"/>
    </source>
</evidence>
<organism evidence="7 8">
    <name type="scientific">Parahalioglobus pacificus</name>
    <dbReference type="NCBI Taxonomy" id="930806"/>
    <lineage>
        <taxon>Bacteria</taxon>
        <taxon>Pseudomonadati</taxon>
        <taxon>Pseudomonadota</taxon>
        <taxon>Gammaproteobacteria</taxon>
        <taxon>Cellvibrionales</taxon>
        <taxon>Halieaceae</taxon>
        <taxon>Parahalioglobus</taxon>
    </lineage>
</organism>
<evidence type="ECO:0000256" key="4">
    <source>
        <dbReference type="ARBA" id="ARBA00049534"/>
    </source>
</evidence>
<comment type="catalytic activity">
    <reaction evidence="4 5">
        <text>L-glutamine + H2O = L-glutamate + NH4(+)</text>
        <dbReference type="Rhea" id="RHEA:15889"/>
        <dbReference type="ChEBI" id="CHEBI:15377"/>
        <dbReference type="ChEBI" id="CHEBI:28938"/>
        <dbReference type="ChEBI" id="CHEBI:29985"/>
        <dbReference type="ChEBI" id="CHEBI:58359"/>
        <dbReference type="EC" id="3.5.1.2"/>
    </reaction>
</comment>
<keyword evidence="8" id="KW-1185">Reference proteome</keyword>
<evidence type="ECO:0000256" key="5">
    <source>
        <dbReference type="HAMAP-Rule" id="MF_00313"/>
    </source>
</evidence>
<comment type="similarity">
    <text evidence="1 5">Belongs to the glutaminase family.</text>
</comment>
<feature type="binding site" evidence="5">
    <location>
        <position position="267"/>
    </location>
    <ligand>
        <name>substrate</name>
    </ligand>
</feature>
<feature type="binding site" evidence="5">
    <location>
        <position position="184"/>
    </location>
    <ligand>
        <name>substrate</name>
    </ligand>
</feature>
<dbReference type="PANTHER" id="PTHR12544:SF48">
    <property type="entry name" value="GLUTAMINASE 1"/>
    <property type="match status" value="1"/>
</dbReference>
<comment type="subunit">
    <text evidence="5">Homotetramer.</text>
</comment>
<dbReference type="Pfam" id="PF04960">
    <property type="entry name" value="Glutaminase"/>
    <property type="match status" value="1"/>
</dbReference>
<feature type="binding site" evidence="5">
    <location>
        <position position="285"/>
    </location>
    <ligand>
        <name>substrate</name>
    </ligand>
</feature>
<dbReference type="EMBL" id="BMYM01000001">
    <property type="protein sequence ID" value="GHD25300.1"/>
    <property type="molecule type" value="Genomic_DNA"/>
</dbReference>
<evidence type="ECO:0000256" key="6">
    <source>
        <dbReference type="SAM" id="SignalP"/>
    </source>
</evidence>
<dbReference type="GO" id="GO:0006537">
    <property type="term" value="P:glutamate biosynthetic process"/>
    <property type="evidence" value="ECO:0007669"/>
    <property type="project" value="TreeGrafter"/>
</dbReference>
<dbReference type="SUPFAM" id="SSF56601">
    <property type="entry name" value="beta-lactamase/transpeptidase-like"/>
    <property type="match status" value="1"/>
</dbReference>
<protein>
    <recommendedName>
        <fullName evidence="2 5">Glutaminase</fullName>
        <ecNumber evidence="2 5">3.5.1.2</ecNumber>
    </recommendedName>
</protein>
<keyword evidence="6" id="KW-0732">Signal</keyword>
<dbReference type="InterPro" id="IPR015868">
    <property type="entry name" value="Glutaminase"/>
</dbReference>
<feature type="chain" id="PRO_5038139331" description="Glutaminase" evidence="6">
    <location>
        <begin position="26"/>
        <end position="336"/>
    </location>
</feature>
<evidence type="ECO:0000256" key="3">
    <source>
        <dbReference type="ARBA" id="ARBA00022801"/>
    </source>
</evidence>
<reference evidence="7" key="2">
    <citation type="submission" date="2020-09" db="EMBL/GenBank/DDBJ databases">
        <authorList>
            <person name="Sun Q."/>
            <person name="Kim S."/>
        </authorList>
    </citation>
    <scope>NUCLEOTIDE SEQUENCE</scope>
    <source>
        <strain evidence="7">KCTC 23430</strain>
    </source>
</reference>
<dbReference type="GO" id="GO:0006543">
    <property type="term" value="P:L-glutamine catabolic process"/>
    <property type="evidence" value="ECO:0007669"/>
    <property type="project" value="TreeGrafter"/>
</dbReference>
<keyword evidence="5" id="KW-0007">Acetylation</keyword>
<evidence type="ECO:0000256" key="2">
    <source>
        <dbReference type="ARBA" id="ARBA00012918"/>
    </source>
</evidence>
<accession>A0A918XBR2</accession>
<dbReference type="EC" id="3.5.1.2" evidence="2 5"/>
<feature type="binding site" evidence="5">
    <location>
        <position position="191"/>
    </location>
    <ligand>
        <name>substrate</name>
    </ligand>
</feature>
<dbReference type="RefSeq" id="WP_229802507.1">
    <property type="nucleotide sequence ID" value="NZ_BMYM01000001.1"/>
</dbReference>
<comment type="caution">
    <text evidence="7">The sequence shown here is derived from an EMBL/GenBank/DDBJ whole genome shotgun (WGS) entry which is preliminary data.</text>
</comment>